<sequence>MQTIDIMRRGCKWRLGDGNTVHIWQDSWVLDDNIDRLVTPPSPGFEHARVVILMDLQRRQWDEEVIRQPLLPCEAEMVLRMPFPLLSGPDNVYWKEFPSGQFDVNSAYALVVRLANVSDGNPSSNSPPGFWKKMWKWRLPRKIKLFVWRLYGDSWPTGKNMCIRGMKVHENEGYCNYLHHFICSKDLLEYEVSAFNQQELFVWVTCLCDVWCQRNATQRGVDIRQPHEVVDFAR</sequence>
<accession>A0AAV3NH49</accession>
<dbReference type="Pfam" id="PF13966">
    <property type="entry name" value="zf-RVT"/>
    <property type="match status" value="1"/>
</dbReference>
<evidence type="ECO:0000313" key="3">
    <source>
        <dbReference type="Proteomes" id="UP001454036"/>
    </source>
</evidence>
<protein>
    <recommendedName>
        <fullName evidence="1">Reverse transcriptase zinc-binding domain-containing protein</fullName>
    </recommendedName>
</protein>
<keyword evidence="3" id="KW-1185">Reference proteome</keyword>
<proteinExistence type="predicted"/>
<dbReference type="AlphaFoldDB" id="A0AAV3NH49"/>
<dbReference type="InterPro" id="IPR026960">
    <property type="entry name" value="RVT-Znf"/>
</dbReference>
<evidence type="ECO:0000259" key="1">
    <source>
        <dbReference type="Pfam" id="PF13966"/>
    </source>
</evidence>
<dbReference type="Proteomes" id="UP001454036">
    <property type="component" value="Unassembled WGS sequence"/>
</dbReference>
<reference evidence="2 3" key="1">
    <citation type="submission" date="2024-01" db="EMBL/GenBank/DDBJ databases">
        <title>The complete chloroplast genome sequence of Lithospermum erythrorhizon: insights into the phylogenetic relationship among Boraginaceae species and the maternal lineages of purple gromwells.</title>
        <authorList>
            <person name="Okada T."/>
            <person name="Watanabe K."/>
        </authorList>
    </citation>
    <scope>NUCLEOTIDE SEQUENCE [LARGE SCALE GENOMIC DNA]</scope>
</reference>
<gene>
    <name evidence="2" type="ORF">LIER_00055</name>
</gene>
<dbReference type="EMBL" id="BAABME010000003">
    <property type="protein sequence ID" value="GAA0138278.1"/>
    <property type="molecule type" value="Genomic_DNA"/>
</dbReference>
<feature type="domain" description="Reverse transcriptase zinc-binding" evidence="1">
    <location>
        <begin position="123"/>
        <end position="176"/>
    </location>
</feature>
<comment type="caution">
    <text evidence="2">The sequence shown here is derived from an EMBL/GenBank/DDBJ whole genome shotgun (WGS) entry which is preliminary data.</text>
</comment>
<evidence type="ECO:0000313" key="2">
    <source>
        <dbReference type="EMBL" id="GAA0138278.1"/>
    </source>
</evidence>
<organism evidence="2 3">
    <name type="scientific">Lithospermum erythrorhizon</name>
    <name type="common">Purple gromwell</name>
    <name type="synonym">Lithospermum officinale var. erythrorhizon</name>
    <dbReference type="NCBI Taxonomy" id="34254"/>
    <lineage>
        <taxon>Eukaryota</taxon>
        <taxon>Viridiplantae</taxon>
        <taxon>Streptophyta</taxon>
        <taxon>Embryophyta</taxon>
        <taxon>Tracheophyta</taxon>
        <taxon>Spermatophyta</taxon>
        <taxon>Magnoliopsida</taxon>
        <taxon>eudicotyledons</taxon>
        <taxon>Gunneridae</taxon>
        <taxon>Pentapetalae</taxon>
        <taxon>asterids</taxon>
        <taxon>lamiids</taxon>
        <taxon>Boraginales</taxon>
        <taxon>Boraginaceae</taxon>
        <taxon>Boraginoideae</taxon>
        <taxon>Lithospermeae</taxon>
        <taxon>Lithospermum</taxon>
    </lineage>
</organism>
<name>A0AAV3NH49_LITER</name>